<dbReference type="Pfam" id="PF13403">
    <property type="entry name" value="Hint_2"/>
    <property type="match status" value="1"/>
</dbReference>
<dbReference type="EMBL" id="FOJO01000026">
    <property type="protein sequence ID" value="SFA59987.1"/>
    <property type="molecule type" value="Genomic_DNA"/>
</dbReference>
<reference evidence="3 4" key="1">
    <citation type="submission" date="2016-10" db="EMBL/GenBank/DDBJ databases">
        <authorList>
            <person name="de Groot N.N."/>
        </authorList>
    </citation>
    <scope>NUCLEOTIDE SEQUENCE [LARGE SCALE GENOMIC DNA]</scope>
    <source>
        <strain evidence="3 4">CGMCC 1.6117</strain>
    </source>
</reference>
<accession>A0A1I0U836</accession>
<dbReference type="InterPro" id="IPR028992">
    <property type="entry name" value="Hedgehog/Intein_dom"/>
</dbReference>
<dbReference type="AlphaFoldDB" id="A0A1I0U836"/>
<evidence type="ECO:0000313" key="4">
    <source>
        <dbReference type="Proteomes" id="UP000182312"/>
    </source>
</evidence>
<organism evidence="3 4">
    <name type="scientific">Paracoccus halophilus</name>
    <dbReference type="NCBI Taxonomy" id="376733"/>
    <lineage>
        <taxon>Bacteria</taxon>
        <taxon>Pseudomonadati</taxon>
        <taxon>Pseudomonadota</taxon>
        <taxon>Alphaproteobacteria</taxon>
        <taxon>Rhodobacterales</taxon>
        <taxon>Paracoccaceae</taxon>
        <taxon>Paracoccus</taxon>
    </lineage>
</organism>
<dbReference type="Gene3D" id="2.170.16.10">
    <property type="entry name" value="Hedgehog/Intein (Hint) domain"/>
    <property type="match status" value="1"/>
</dbReference>
<dbReference type="InterPro" id="IPR036844">
    <property type="entry name" value="Hint_dom_sf"/>
</dbReference>
<proteinExistence type="predicted"/>
<name>A0A1I0U836_9RHOB</name>
<feature type="domain" description="Hedgehog/Intein (Hint)" evidence="2">
    <location>
        <begin position="202"/>
        <end position="348"/>
    </location>
</feature>
<sequence length="412" mass="45346">MSSKRGGEEGHGGGKWDDDKHCGPKGPDCENMIYLGKLPDMDPIEKHTGAEEATKILGGMSRGDASDPLYDNLVEVKANDTNRDGIIGTNDGRNGYRAETVSHDADGDGTESNYQVDSTFTVSKTRVTFLNEDGSTETRLLTVRIMQDSDGNTFLMPPPRGASEAEVEAITSRPIVSVKFPSNRANYDLNYDGIFTDRNCFPCFARGTMIDTESGPVAVEDLVPGMRVLTRDRGLQPLRWIGSRVLGSKMLNINPNMRPIRIRAGALGDGKPTRDLLVSPQHRVLVRSNIARKMFGTAEVLVAAKQLLQIEGIDIAHDLTTVEYFHFLFDRHEIVLSEGAETESLYTGKEALKSLGSSAQEEIFALFPELRTRPEDEAPEGARILASGRMGRKLAVRHAQHRKLLVHDIRGV</sequence>
<evidence type="ECO:0000313" key="3">
    <source>
        <dbReference type="EMBL" id="SFA59987.1"/>
    </source>
</evidence>
<dbReference type="Proteomes" id="UP000182312">
    <property type="component" value="Unassembled WGS sequence"/>
</dbReference>
<gene>
    <name evidence="3" type="ORF">SAMN04487972_1269</name>
</gene>
<feature type="compositionally biased region" description="Basic and acidic residues" evidence="1">
    <location>
        <begin position="94"/>
        <end position="106"/>
    </location>
</feature>
<dbReference type="SUPFAM" id="SSF51294">
    <property type="entry name" value="Hedgehog/intein (Hint) domain"/>
    <property type="match status" value="1"/>
</dbReference>
<feature type="region of interest" description="Disordered" evidence="1">
    <location>
        <begin position="84"/>
        <end position="112"/>
    </location>
</feature>
<protein>
    <submittedName>
        <fullName evidence="3">Hint domain-containing protein</fullName>
    </submittedName>
</protein>
<feature type="region of interest" description="Disordered" evidence="1">
    <location>
        <begin position="1"/>
        <end position="23"/>
    </location>
</feature>
<feature type="compositionally biased region" description="Basic and acidic residues" evidence="1">
    <location>
        <begin position="1"/>
        <end position="22"/>
    </location>
</feature>
<dbReference type="RefSeq" id="WP_081967586.1">
    <property type="nucleotide sequence ID" value="NZ_FOJO01000026.1"/>
</dbReference>
<evidence type="ECO:0000256" key="1">
    <source>
        <dbReference type="SAM" id="MobiDB-lite"/>
    </source>
</evidence>
<evidence type="ECO:0000259" key="2">
    <source>
        <dbReference type="Pfam" id="PF13403"/>
    </source>
</evidence>